<dbReference type="AlphaFoldDB" id="F8NPB7"/>
<sequence>MSTFSISPAVKKYDIPVSELRFLHPGKRLVVGVAIFRLVASASHMSSMKKELLLLQRASHEDTFPDMYEIPGGHVEDTDDTVLATVFRETFEETGLVVDRVVREFDGFEYPSRNGPTVQLNFIVEVHDGGNVTLNPEEHQAFAWVEPGANLGLYALTGNMVKVVQDALEISVQT</sequence>
<dbReference type="Proteomes" id="UP000008064">
    <property type="component" value="Unassembled WGS sequence"/>
</dbReference>
<evidence type="ECO:0000259" key="1">
    <source>
        <dbReference type="PROSITE" id="PS51462"/>
    </source>
</evidence>
<gene>
    <name evidence="2" type="ORF">SERLADRAFT_461558</name>
</gene>
<evidence type="ECO:0000313" key="3">
    <source>
        <dbReference type="Proteomes" id="UP000008064"/>
    </source>
</evidence>
<dbReference type="PANTHER" id="PTHR43736">
    <property type="entry name" value="ADP-RIBOSE PYROPHOSPHATASE"/>
    <property type="match status" value="1"/>
</dbReference>
<dbReference type="Gene3D" id="3.90.79.10">
    <property type="entry name" value="Nucleoside Triphosphate Pyrophosphohydrolase"/>
    <property type="match status" value="1"/>
</dbReference>
<accession>F8NPB7</accession>
<organism evidence="3">
    <name type="scientific">Serpula lacrymans var. lacrymans (strain S7.9)</name>
    <name type="common">Dry rot fungus</name>
    <dbReference type="NCBI Taxonomy" id="578457"/>
    <lineage>
        <taxon>Eukaryota</taxon>
        <taxon>Fungi</taxon>
        <taxon>Dikarya</taxon>
        <taxon>Basidiomycota</taxon>
        <taxon>Agaricomycotina</taxon>
        <taxon>Agaricomycetes</taxon>
        <taxon>Agaricomycetidae</taxon>
        <taxon>Boletales</taxon>
        <taxon>Coniophorineae</taxon>
        <taxon>Serpulaceae</taxon>
        <taxon>Serpula</taxon>
    </lineage>
</organism>
<reference evidence="3" key="1">
    <citation type="journal article" date="2011" name="Science">
        <title>The plant cell wall-decomposing machinery underlies the functional diversity of forest fungi.</title>
        <authorList>
            <person name="Eastwood D.C."/>
            <person name="Floudas D."/>
            <person name="Binder M."/>
            <person name="Majcherczyk A."/>
            <person name="Schneider P."/>
            <person name="Aerts A."/>
            <person name="Asiegbu F.O."/>
            <person name="Baker S.E."/>
            <person name="Barry K."/>
            <person name="Bendiksby M."/>
            <person name="Blumentritt M."/>
            <person name="Coutinho P.M."/>
            <person name="Cullen D."/>
            <person name="de Vries R.P."/>
            <person name="Gathman A."/>
            <person name="Goodell B."/>
            <person name="Henrissat B."/>
            <person name="Ihrmark K."/>
            <person name="Kauserud H."/>
            <person name="Kohler A."/>
            <person name="LaButti K."/>
            <person name="Lapidus A."/>
            <person name="Lavin J.L."/>
            <person name="Lee Y.-H."/>
            <person name="Lindquist E."/>
            <person name="Lilly W."/>
            <person name="Lucas S."/>
            <person name="Morin E."/>
            <person name="Murat C."/>
            <person name="Oguiza J.A."/>
            <person name="Park J."/>
            <person name="Pisabarro A.G."/>
            <person name="Riley R."/>
            <person name="Rosling A."/>
            <person name="Salamov A."/>
            <person name="Schmidt O."/>
            <person name="Schmutz J."/>
            <person name="Skrede I."/>
            <person name="Stenlid J."/>
            <person name="Wiebenga A."/>
            <person name="Xie X."/>
            <person name="Kuees U."/>
            <person name="Hibbett D.S."/>
            <person name="Hoffmeister D."/>
            <person name="Hoegberg N."/>
            <person name="Martin F."/>
            <person name="Grigoriev I.V."/>
            <person name="Watkinson S.C."/>
        </authorList>
    </citation>
    <scope>NUCLEOTIDE SEQUENCE [LARGE SCALE GENOMIC DNA]</scope>
    <source>
        <strain evidence="3">S7.9</strain>
    </source>
</reference>
<dbReference type="Pfam" id="PF00293">
    <property type="entry name" value="NUDIX"/>
    <property type="match status" value="1"/>
</dbReference>
<dbReference type="InterPro" id="IPR015797">
    <property type="entry name" value="NUDIX_hydrolase-like_dom_sf"/>
</dbReference>
<feature type="domain" description="Nudix hydrolase" evidence="1">
    <location>
        <begin position="26"/>
        <end position="169"/>
    </location>
</feature>
<dbReference type="EMBL" id="GL945431">
    <property type="protein sequence ID" value="EGO27682.1"/>
    <property type="molecule type" value="Genomic_DNA"/>
</dbReference>
<dbReference type="RefSeq" id="XP_007315773.1">
    <property type="nucleotide sequence ID" value="XM_007315711.1"/>
</dbReference>
<dbReference type="PROSITE" id="PS51462">
    <property type="entry name" value="NUDIX"/>
    <property type="match status" value="1"/>
</dbReference>
<dbReference type="SUPFAM" id="SSF55811">
    <property type="entry name" value="Nudix"/>
    <property type="match status" value="1"/>
</dbReference>
<evidence type="ECO:0000313" key="2">
    <source>
        <dbReference type="EMBL" id="EGO27682.1"/>
    </source>
</evidence>
<dbReference type="KEGG" id="sla:SERLADRAFT_461558"/>
<dbReference type="PANTHER" id="PTHR43736:SF1">
    <property type="entry name" value="DIHYDRONEOPTERIN TRIPHOSPHATE DIPHOSPHATASE"/>
    <property type="match status" value="1"/>
</dbReference>
<name>F8NPB7_SERL9</name>
<dbReference type="GeneID" id="18818241"/>
<dbReference type="CDD" id="cd02883">
    <property type="entry name" value="NUDIX_Hydrolase"/>
    <property type="match status" value="1"/>
</dbReference>
<protein>
    <recommendedName>
        <fullName evidence="1">Nudix hydrolase domain-containing protein</fullName>
    </recommendedName>
</protein>
<dbReference type="HOGENOM" id="CLU_067850_1_1_1"/>
<proteinExistence type="predicted"/>
<dbReference type="OrthoDB" id="276276at2759"/>
<dbReference type="InterPro" id="IPR000086">
    <property type="entry name" value="NUDIX_hydrolase_dom"/>
</dbReference>